<organism evidence="2">
    <name type="scientific">marine sediment metagenome</name>
    <dbReference type="NCBI Taxonomy" id="412755"/>
    <lineage>
        <taxon>unclassified sequences</taxon>
        <taxon>metagenomes</taxon>
        <taxon>ecological metagenomes</taxon>
    </lineage>
</organism>
<evidence type="ECO:0000259" key="1">
    <source>
        <dbReference type="PROSITE" id="PS50835"/>
    </source>
</evidence>
<gene>
    <name evidence="2" type="ORF">LCGC14_2708350</name>
</gene>
<protein>
    <recommendedName>
        <fullName evidence="1">Ig-like domain-containing protein</fullName>
    </recommendedName>
</protein>
<feature type="domain" description="Ig-like" evidence="1">
    <location>
        <begin position="124"/>
        <end position="224"/>
    </location>
</feature>
<name>A0A0F9C5J1_9ZZZZ</name>
<feature type="non-terminal residue" evidence="2">
    <location>
        <position position="1"/>
    </location>
</feature>
<sequence length="433" mass="48917">IKVINTNYSDIYYYDTTSNLLRYWYLDIYINNTGGNAVNQSNVTAWNVNDVQEFSELTNSSGYINKQTLLEYNQSGSSGYKSSPKFGSETFYTNYTINATKLGYTEDSKEFNLTTSWEVFLTITNIYVTLDIPENDSSQSTPSTFTCSATTIDNEFSNITLYIWNSTGDVFNQTTVNMSGLSNSSSLSINFTYDDTFTWNCFAFNNLSEGEWASSNYTVYSSITSPAINLNAPGDDSWLDYTQNIFFMFTATDPDGLDTCQLWHNTTGTWHKNYTWIGPTSGVMDWVILDLTDSKFKWNVWCKDSLNNEGWALNNFTLKIDETNPEVTITTTNNTFLTGLSTTINYNISDTNIDECYFTLRDSSNNLHNYAENTSINCSATSRSISTLVYGTYTFQLWGEDYADNLNNSILTFTTRTSAIPVGGSTEKIVEVF</sequence>
<evidence type="ECO:0000313" key="2">
    <source>
        <dbReference type="EMBL" id="KKK91896.1"/>
    </source>
</evidence>
<feature type="non-terminal residue" evidence="2">
    <location>
        <position position="433"/>
    </location>
</feature>
<dbReference type="InterPro" id="IPR007110">
    <property type="entry name" value="Ig-like_dom"/>
</dbReference>
<reference evidence="2" key="1">
    <citation type="journal article" date="2015" name="Nature">
        <title>Complex archaea that bridge the gap between prokaryotes and eukaryotes.</title>
        <authorList>
            <person name="Spang A."/>
            <person name="Saw J.H."/>
            <person name="Jorgensen S.L."/>
            <person name="Zaremba-Niedzwiedzka K."/>
            <person name="Martijn J."/>
            <person name="Lind A.E."/>
            <person name="van Eijk R."/>
            <person name="Schleper C."/>
            <person name="Guy L."/>
            <person name="Ettema T.J."/>
        </authorList>
    </citation>
    <scope>NUCLEOTIDE SEQUENCE</scope>
</reference>
<accession>A0A0F9C5J1</accession>
<comment type="caution">
    <text evidence="2">The sequence shown here is derived from an EMBL/GenBank/DDBJ whole genome shotgun (WGS) entry which is preliminary data.</text>
</comment>
<dbReference type="PROSITE" id="PS50835">
    <property type="entry name" value="IG_LIKE"/>
    <property type="match status" value="1"/>
</dbReference>
<dbReference type="AlphaFoldDB" id="A0A0F9C5J1"/>
<dbReference type="EMBL" id="LAZR01048452">
    <property type="protein sequence ID" value="KKK91896.1"/>
    <property type="molecule type" value="Genomic_DNA"/>
</dbReference>
<proteinExistence type="predicted"/>